<evidence type="ECO:0000313" key="1">
    <source>
        <dbReference type="EMBL" id="CAI2191168.1"/>
    </source>
</evidence>
<feature type="non-terminal residue" evidence="1">
    <location>
        <position position="90"/>
    </location>
</feature>
<comment type="caution">
    <text evidence="1">The sequence shown here is derived from an EMBL/GenBank/DDBJ whole genome shotgun (WGS) entry which is preliminary data.</text>
</comment>
<dbReference type="OrthoDB" id="2343671at2759"/>
<accession>A0A9W4T3H2</accession>
<reference evidence="1" key="1">
    <citation type="submission" date="2022-08" db="EMBL/GenBank/DDBJ databases">
        <authorList>
            <person name="Kallberg Y."/>
            <person name="Tangrot J."/>
            <person name="Rosling A."/>
        </authorList>
    </citation>
    <scope>NUCLEOTIDE SEQUENCE</scope>
    <source>
        <strain evidence="1">Wild A</strain>
    </source>
</reference>
<name>A0A9W4T3H2_9GLOM</name>
<dbReference type="EMBL" id="CAMKVN010007158">
    <property type="protein sequence ID" value="CAI2191168.1"/>
    <property type="molecule type" value="Genomic_DNA"/>
</dbReference>
<evidence type="ECO:0000313" key="2">
    <source>
        <dbReference type="Proteomes" id="UP001153678"/>
    </source>
</evidence>
<sequence length="90" mass="10268">KQIKEKNNPTSQSAIVFVYGWALTEKLKANQKGLTKQITKCVKKLLTLMFHTGTANPRLKINASEMHEKLLKRIADGETICQKFPQLQTR</sequence>
<protein>
    <submittedName>
        <fullName evidence="1">19820_t:CDS:1</fullName>
    </submittedName>
</protein>
<organism evidence="1 2">
    <name type="scientific">Funneliformis geosporum</name>
    <dbReference type="NCBI Taxonomy" id="1117311"/>
    <lineage>
        <taxon>Eukaryota</taxon>
        <taxon>Fungi</taxon>
        <taxon>Fungi incertae sedis</taxon>
        <taxon>Mucoromycota</taxon>
        <taxon>Glomeromycotina</taxon>
        <taxon>Glomeromycetes</taxon>
        <taxon>Glomerales</taxon>
        <taxon>Glomeraceae</taxon>
        <taxon>Funneliformis</taxon>
    </lineage>
</organism>
<dbReference type="AlphaFoldDB" id="A0A9W4T3H2"/>
<dbReference type="Proteomes" id="UP001153678">
    <property type="component" value="Unassembled WGS sequence"/>
</dbReference>
<gene>
    <name evidence="1" type="ORF">FWILDA_LOCUS14941</name>
</gene>
<keyword evidence="2" id="KW-1185">Reference proteome</keyword>
<proteinExistence type="predicted"/>